<feature type="compositionally biased region" description="Basic and acidic residues" evidence="6">
    <location>
        <begin position="197"/>
        <end position="216"/>
    </location>
</feature>
<dbReference type="SMART" id="SM00326">
    <property type="entry name" value="SH3"/>
    <property type="match status" value="1"/>
</dbReference>
<sequence>MWGMGDIEDKKHDSGCRSPSEDAGKHMSKGRETQMDSNGDGKEEWTEEQWEKWLTQDIGLDEFEDEDLSEITEIKDEFVVRSRRNNPDIKDHVIQAPNSGLDKVEAGAAGQIQAETHPLHLTDAADRSQRAACRHDGKASMESAVPVSMDTYRPKRPTTLNLFPQVPRTQDTLNNNSFAKKYSWQQKISQTLPPLKTGERSPSREHTCLSDEEKHQPGQSRAQMKDCGTSTDKPNSCPSKHTQANAPPHKARDVHREPGHCERIRYHTDVRLEPTEEIFLTPIQRCTEALEHERSPALSQVILDSSDNEAPPPYSEQDLRPPSYFSCVEALAAADPDSIGEEVAGAEDLCYRDCGAGEAHARRESLSGMLQTSMSNSDASGLSYDSVKYTLVVDEHDQLELVSLKECYRGFSDDSESPTIYDNCASSPCESALEKEYEEDENENEGRGRKQSGIKQASTCLSEDSTPEADMQFSRKFVNVFMNGCSRSSSTESFGLFSCIINGEEREQTHRAVYRFVPRHDDELELEVSDPLLVELQDEDYWYEGYNMRTGERGIFPAYYATEVFKEQELTLNTKSTEWIEKYTMKFLGSVQVLNHKGNDVLCAAMQKIAMNRRLTVHYNPPSSCILEINVKGLKLTVQDDFDMSSQYSHFFHLKNVSFCGYHPRNRKYFGFITKHPADERFACHVFVSENSTKPLAESVRKAFHLYYKEFVEVSCPTEDIYLE</sequence>
<dbReference type="PANTHER" id="PTHR47437:SF3">
    <property type="entry name" value="C-JUN-AMINO-TERMINAL KINASE-INTERACTING PROTEIN 1"/>
    <property type="match status" value="1"/>
</dbReference>
<dbReference type="InterPro" id="IPR001452">
    <property type="entry name" value="SH3_domain"/>
</dbReference>
<feature type="compositionally biased region" description="Polar residues" evidence="6">
    <location>
        <begin position="217"/>
        <end position="245"/>
    </location>
</feature>
<feature type="region of interest" description="Disordered" evidence="6">
    <location>
        <begin position="151"/>
        <end position="173"/>
    </location>
</feature>
<dbReference type="Gene3D" id="2.30.29.30">
    <property type="entry name" value="Pleckstrin-homology domain (PH domain)/Phosphotyrosine-binding domain (PTB)"/>
    <property type="match status" value="1"/>
</dbReference>
<evidence type="ECO:0000256" key="1">
    <source>
        <dbReference type="ARBA" id="ARBA00004496"/>
    </source>
</evidence>
<protein>
    <recommendedName>
        <fullName evidence="11">Mitogen-activated protein kinase 8 interacting protein 1</fullName>
    </recommendedName>
</protein>
<feature type="domain" description="PID" evidence="7">
    <location>
        <begin position="582"/>
        <end position="713"/>
    </location>
</feature>
<dbReference type="Pfam" id="PF14604">
    <property type="entry name" value="SH3_9"/>
    <property type="match status" value="1"/>
</dbReference>
<dbReference type="SMART" id="SM00462">
    <property type="entry name" value="PTB"/>
    <property type="match status" value="1"/>
</dbReference>
<dbReference type="InterPro" id="IPR011993">
    <property type="entry name" value="PH-like_dom_sf"/>
</dbReference>
<evidence type="ECO:0000313" key="9">
    <source>
        <dbReference type="EMBL" id="KAL1270508.1"/>
    </source>
</evidence>
<feature type="region of interest" description="Disordered" evidence="6">
    <location>
        <begin position="190"/>
        <end position="256"/>
    </location>
</feature>
<evidence type="ECO:0000256" key="6">
    <source>
        <dbReference type="SAM" id="MobiDB-lite"/>
    </source>
</evidence>
<dbReference type="InterPro" id="IPR006020">
    <property type="entry name" value="PTB/PI_dom"/>
</dbReference>
<evidence type="ECO:0000256" key="5">
    <source>
        <dbReference type="PROSITE-ProRule" id="PRU00192"/>
    </source>
</evidence>
<dbReference type="Pfam" id="PF00640">
    <property type="entry name" value="PID"/>
    <property type="match status" value="1"/>
</dbReference>
<dbReference type="Proteomes" id="UP001558613">
    <property type="component" value="Unassembled WGS sequence"/>
</dbReference>
<keyword evidence="10" id="KW-1185">Reference proteome</keyword>
<evidence type="ECO:0000259" key="7">
    <source>
        <dbReference type="PROSITE" id="PS01179"/>
    </source>
</evidence>
<feature type="compositionally biased region" description="Basic and acidic residues" evidence="6">
    <location>
        <begin position="7"/>
        <end position="44"/>
    </location>
</feature>
<comment type="similarity">
    <text evidence="2">Belongs to the JIP scaffold family.</text>
</comment>
<dbReference type="PANTHER" id="PTHR47437">
    <property type="entry name" value="JNK-INTERACTING PROTEIN 1-LIKE PROTEIN"/>
    <property type="match status" value="1"/>
</dbReference>
<accession>A0ABR3N0V1</accession>
<comment type="caution">
    <text evidence="9">The sequence shown here is derived from an EMBL/GenBank/DDBJ whole genome shotgun (WGS) entry which is preliminary data.</text>
</comment>
<reference evidence="9 10" key="1">
    <citation type="submission" date="2023-09" db="EMBL/GenBank/DDBJ databases">
        <authorList>
            <person name="Wang M."/>
        </authorList>
    </citation>
    <scope>NUCLEOTIDE SEQUENCE [LARGE SCALE GENOMIC DNA]</scope>
    <source>
        <strain evidence="9">GT-2023</strain>
        <tissue evidence="9">Liver</tissue>
    </source>
</reference>
<comment type="subcellular location">
    <subcellularLocation>
        <location evidence="1">Cytoplasm</location>
    </subcellularLocation>
</comment>
<dbReference type="PROSITE" id="PS50002">
    <property type="entry name" value="SH3"/>
    <property type="match status" value="1"/>
</dbReference>
<keyword evidence="3 5" id="KW-0728">SH3 domain</keyword>
<keyword evidence="4" id="KW-0963">Cytoplasm</keyword>
<dbReference type="InterPro" id="IPR035638">
    <property type="entry name" value="JIP1_SH3"/>
</dbReference>
<feature type="domain" description="SH3" evidence="8">
    <location>
        <begin position="505"/>
        <end position="566"/>
    </location>
</feature>
<evidence type="ECO:0000256" key="4">
    <source>
        <dbReference type="ARBA" id="ARBA00022490"/>
    </source>
</evidence>
<evidence type="ECO:0000313" key="10">
    <source>
        <dbReference type="Proteomes" id="UP001558613"/>
    </source>
</evidence>
<proteinExistence type="inferred from homology"/>
<evidence type="ECO:0000256" key="3">
    <source>
        <dbReference type="ARBA" id="ARBA00022443"/>
    </source>
</evidence>
<feature type="region of interest" description="Disordered" evidence="6">
    <location>
        <begin position="432"/>
        <end position="465"/>
    </location>
</feature>
<evidence type="ECO:0000259" key="8">
    <source>
        <dbReference type="PROSITE" id="PS50002"/>
    </source>
</evidence>
<evidence type="ECO:0008006" key="11">
    <source>
        <dbReference type="Google" id="ProtNLM"/>
    </source>
</evidence>
<feature type="compositionally biased region" description="Polar residues" evidence="6">
    <location>
        <begin position="453"/>
        <end position="464"/>
    </location>
</feature>
<dbReference type="InterPro" id="IPR047178">
    <property type="entry name" value="JIP1_scaffold"/>
</dbReference>
<feature type="compositionally biased region" description="Polar residues" evidence="6">
    <location>
        <begin position="158"/>
        <end position="173"/>
    </location>
</feature>
<gene>
    <name evidence="9" type="ORF">QQF64_029524</name>
</gene>
<feature type="region of interest" description="Disordered" evidence="6">
    <location>
        <begin position="1"/>
        <end position="48"/>
    </location>
</feature>
<dbReference type="CDD" id="cd11943">
    <property type="entry name" value="SH3_JIP1"/>
    <property type="match status" value="1"/>
</dbReference>
<name>A0ABR3N0V1_9TELE</name>
<dbReference type="PROSITE" id="PS01179">
    <property type="entry name" value="PID"/>
    <property type="match status" value="1"/>
</dbReference>
<dbReference type="EMBL" id="JAYMGO010000007">
    <property type="protein sequence ID" value="KAL1270508.1"/>
    <property type="molecule type" value="Genomic_DNA"/>
</dbReference>
<organism evidence="9 10">
    <name type="scientific">Cirrhinus molitorella</name>
    <name type="common">mud carp</name>
    <dbReference type="NCBI Taxonomy" id="172907"/>
    <lineage>
        <taxon>Eukaryota</taxon>
        <taxon>Metazoa</taxon>
        <taxon>Chordata</taxon>
        <taxon>Craniata</taxon>
        <taxon>Vertebrata</taxon>
        <taxon>Euteleostomi</taxon>
        <taxon>Actinopterygii</taxon>
        <taxon>Neopterygii</taxon>
        <taxon>Teleostei</taxon>
        <taxon>Ostariophysi</taxon>
        <taxon>Cypriniformes</taxon>
        <taxon>Cyprinidae</taxon>
        <taxon>Labeoninae</taxon>
        <taxon>Labeonini</taxon>
        <taxon>Cirrhinus</taxon>
    </lineage>
</organism>
<dbReference type="Gene3D" id="2.30.30.40">
    <property type="entry name" value="SH3 Domains"/>
    <property type="match status" value="1"/>
</dbReference>
<dbReference type="CDD" id="cd01212">
    <property type="entry name" value="PTB_JIP"/>
    <property type="match status" value="1"/>
</dbReference>
<dbReference type="SUPFAM" id="SSF50729">
    <property type="entry name" value="PH domain-like"/>
    <property type="match status" value="1"/>
</dbReference>
<evidence type="ECO:0000256" key="2">
    <source>
        <dbReference type="ARBA" id="ARBA00009866"/>
    </source>
</evidence>